<comment type="catalytic activity">
    <reaction evidence="6">
        <text>a beta-lactam + H2O = a substituted beta-amino acid</text>
        <dbReference type="Rhea" id="RHEA:20401"/>
        <dbReference type="ChEBI" id="CHEBI:15377"/>
        <dbReference type="ChEBI" id="CHEBI:35627"/>
        <dbReference type="ChEBI" id="CHEBI:140347"/>
        <dbReference type="EC" id="3.5.2.6"/>
    </reaction>
</comment>
<dbReference type="SUPFAM" id="SSF56601">
    <property type="entry name" value="beta-lactamase/transpeptidase-like"/>
    <property type="match status" value="1"/>
</dbReference>
<dbReference type="Pfam" id="PF13354">
    <property type="entry name" value="Beta-lactamase2"/>
    <property type="match status" value="1"/>
</dbReference>
<dbReference type="EMBL" id="CP070496">
    <property type="protein sequence ID" value="QSB06472.1"/>
    <property type="molecule type" value="Genomic_DNA"/>
</dbReference>
<keyword evidence="10" id="KW-1185">Reference proteome</keyword>
<dbReference type="PRINTS" id="PR00118">
    <property type="entry name" value="BLACTAMASEA"/>
</dbReference>
<dbReference type="Gene3D" id="3.40.710.10">
    <property type="entry name" value="DD-peptidase/beta-lactamase superfamily"/>
    <property type="match status" value="1"/>
</dbReference>
<evidence type="ECO:0000313" key="9">
    <source>
        <dbReference type="EMBL" id="QSB06472.1"/>
    </source>
</evidence>
<evidence type="ECO:0000313" key="10">
    <source>
        <dbReference type="Proteomes" id="UP000662939"/>
    </source>
</evidence>
<dbReference type="PANTHER" id="PTHR35333:SF3">
    <property type="entry name" value="BETA-LACTAMASE-TYPE TRANSPEPTIDASE FOLD CONTAINING PROTEIN"/>
    <property type="match status" value="1"/>
</dbReference>
<gene>
    <name evidence="9" type="primary">bla</name>
    <name evidence="9" type="ORF">JQS30_06105</name>
</gene>
<dbReference type="InterPro" id="IPR006311">
    <property type="entry name" value="TAT_signal"/>
</dbReference>
<evidence type="ECO:0000256" key="5">
    <source>
        <dbReference type="ARBA" id="ARBA00023251"/>
    </source>
</evidence>
<dbReference type="KEGG" id="nav:JQS30_06105"/>
<protein>
    <recommendedName>
        <fullName evidence="3 6">Beta-lactamase</fullName>
        <ecNumber evidence="2 6">3.5.2.6</ecNumber>
    </recommendedName>
</protein>
<proteinExistence type="inferred from homology"/>
<evidence type="ECO:0000259" key="8">
    <source>
        <dbReference type="Pfam" id="PF13354"/>
    </source>
</evidence>
<dbReference type="InterPro" id="IPR012338">
    <property type="entry name" value="Beta-lactam/transpept-like"/>
</dbReference>
<feature type="signal peptide" evidence="7">
    <location>
        <begin position="1"/>
        <end position="32"/>
    </location>
</feature>
<dbReference type="GO" id="GO:0008800">
    <property type="term" value="F:beta-lactamase activity"/>
    <property type="evidence" value="ECO:0007669"/>
    <property type="project" value="UniProtKB-UniRule"/>
</dbReference>
<dbReference type="GO" id="GO:0030655">
    <property type="term" value="P:beta-lactam antibiotic catabolic process"/>
    <property type="evidence" value="ECO:0007669"/>
    <property type="project" value="InterPro"/>
</dbReference>
<keyword evidence="7" id="KW-0732">Signal</keyword>
<accession>A0A895XS03</accession>
<dbReference type="RefSeq" id="WP_213172483.1">
    <property type="nucleotide sequence ID" value="NZ_CP070496.1"/>
</dbReference>
<dbReference type="Proteomes" id="UP000662939">
    <property type="component" value="Chromosome"/>
</dbReference>
<evidence type="ECO:0000256" key="6">
    <source>
        <dbReference type="RuleBase" id="RU361140"/>
    </source>
</evidence>
<name>A0A895XS03_9ACTN</name>
<dbReference type="GO" id="GO:0046677">
    <property type="term" value="P:response to antibiotic"/>
    <property type="evidence" value="ECO:0007669"/>
    <property type="project" value="UniProtKB-UniRule"/>
</dbReference>
<dbReference type="EC" id="3.5.2.6" evidence="2 6"/>
<feature type="domain" description="Beta-lactamase class A catalytic" evidence="8">
    <location>
        <begin position="64"/>
        <end position="279"/>
    </location>
</feature>
<keyword evidence="4 6" id="KW-0378">Hydrolase</keyword>
<dbReference type="PROSITE" id="PS51318">
    <property type="entry name" value="TAT"/>
    <property type="match status" value="1"/>
</dbReference>
<dbReference type="AlphaFoldDB" id="A0A895XS03"/>
<dbReference type="InterPro" id="IPR045155">
    <property type="entry name" value="Beta-lactam_cat"/>
</dbReference>
<comment type="similarity">
    <text evidence="1 6">Belongs to the class-A beta-lactamase family.</text>
</comment>
<evidence type="ECO:0000256" key="7">
    <source>
        <dbReference type="SAM" id="SignalP"/>
    </source>
</evidence>
<evidence type="ECO:0000256" key="2">
    <source>
        <dbReference type="ARBA" id="ARBA00012865"/>
    </source>
</evidence>
<dbReference type="PROSITE" id="PS00146">
    <property type="entry name" value="BETA_LACTAMASE_A"/>
    <property type="match status" value="1"/>
</dbReference>
<reference evidence="9" key="1">
    <citation type="submission" date="2021-02" db="EMBL/GenBank/DDBJ databases">
        <title>Natronoglycomyces albus gen. nov., sp. nov, a haloalkaliphilic actinobacterium from a soda solonchak soil.</title>
        <authorList>
            <person name="Sorokin D.Y."/>
            <person name="Khijniak T.V."/>
            <person name="Zakharycheva A.P."/>
            <person name="Boueva O.V."/>
            <person name="Ariskina E.V."/>
            <person name="Hahnke R.L."/>
            <person name="Bunk B."/>
            <person name="Sproer C."/>
            <person name="Schumann P."/>
            <person name="Evtushenko L.I."/>
            <person name="Kublanov I.V."/>
        </authorList>
    </citation>
    <scope>NUCLEOTIDE SEQUENCE</scope>
    <source>
        <strain evidence="9">DSM 106290</strain>
    </source>
</reference>
<feature type="chain" id="PRO_5034449048" description="Beta-lactamase" evidence="7">
    <location>
        <begin position="33"/>
        <end position="306"/>
    </location>
</feature>
<keyword evidence="5 6" id="KW-0046">Antibiotic resistance</keyword>
<evidence type="ECO:0000256" key="3">
    <source>
        <dbReference type="ARBA" id="ARBA00018879"/>
    </source>
</evidence>
<evidence type="ECO:0000256" key="4">
    <source>
        <dbReference type="ARBA" id="ARBA00022801"/>
    </source>
</evidence>
<dbReference type="NCBIfam" id="NF033103">
    <property type="entry name" value="bla_class_A"/>
    <property type="match status" value="1"/>
</dbReference>
<evidence type="ECO:0000256" key="1">
    <source>
        <dbReference type="ARBA" id="ARBA00009009"/>
    </source>
</evidence>
<dbReference type="InterPro" id="IPR023650">
    <property type="entry name" value="Beta-lactam_class-A_AS"/>
</dbReference>
<dbReference type="PANTHER" id="PTHR35333">
    <property type="entry name" value="BETA-LACTAMASE"/>
    <property type="match status" value="1"/>
</dbReference>
<organism evidence="9 10">
    <name type="scientific">Natronoglycomyces albus</name>
    <dbReference type="NCBI Taxonomy" id="2811108"/>
    <lineage>
        <taxon>Bacteria</taxon>
        <taxon>Bacillati</taxon>
        <taxon>Actinomycetota</taxon>
        <taxon>Actinomycetes</taxon>
        <taxon>Glycomycetales</taxon>
        <taxon>Glycomycetaceae</taxon>
        <taxon>Natronoglycomyces</taxon>
    </lineage>
</organism>
<sequence length="306" mass="33152">MIRKVLTRRRFTKGLAAAALLAPLAACGRDQAVTNAEPSPFEPESTQRTADFVKLEDSFGAVLGLYALDTGTGRELSHHPDERFGYASTFKALLAGAILREYTLEQMDEIVEYSHADLVAHSPIAEQHVDTGMSMYDLCEATVRYSDNAAANLLLAKLDGPAGLNAVLKELGDDVTRMERYEPGMSDIVEGDTRDTTTPRAFADNLRAFVLGDVLEDTERETLTQWLRTNVTGGELIAAGVPEDWVVGSKTGMGATYGIRNNIGVAWPPSSEPIVMAIMSKYPDQDAEHDNALIARAAAIVADEFG</sequence>
<dbReference type="InterPro" id="IPR000871">
    <property type="entry name" value="Beta-lactam_class-A"/>
</dbReference>